<gene>
    <name evidence="3" type="ORF">LX15_005666</name>
</gene>
<feature type="region of interest" description="Disordered" evidence="1">
    <location>
        <begin position="130"/>
        <end position="186"/>
    </location>
</feature>
<evidence type="ECO:0000313" key="4">
    <source>
        <dbReference type="Proteomes" id="UP001205311"/>
    </source>
</evidence>
<accession>A0ABT1I2E8</accession>
<feature type="compositionally biased region" description="Low complexity" evidence="1">
    <location>
        <begin position="138"/>
        <end position="160"/>
    </location>
</feature>
<evidence type="ECO:0000256" key="1">
    <source>
        <dbReference type="SAM" id="MobiDB-lite"/>
    </source>
</evidence>
<evidence type="ECO:0008006" key="5">
    <source>
        <dbReference type="Google" id="ProtNLM"/>
    </source>
</evidence>
<feature type="transmembrane region" description="Helical" evidence="2">
    <location>
        <begin position="81"/>
        <end position="102"/>
    </location>
</feature>
<reference evidence="3 4" key="1">
    <citation type="submission" date="2022-06" db="EMBL/GenBank/DDBJ databases">
        <title>Genomic Encyclopedia of Archaeal and Bacterial Type Strains, Phase II (KMG-II): from individual species to whole genera.</title>
        <authorList>
            <person name="Goeker M."/>
        </authorList>
    </citation>
    <scope>NUCLEOTIDE SEQUENCE [LARGE SCALE GENOMIC DNA]</scope>
    <source>
        <strain evidence="3 4">DSM 40477</strain>
    </source>
</reference>
<comment type="caution">
    <text evidence="3">The sequence shown here is derived from an EMBL/GenBank/DDBJ whole genome shotgun (WGS) entry which is preliminary data.</text>
</comment>
<feature type="transmembrane region" description="Helical" evidence="2">
    <location>
        <begin position="6"/>
        <end position="27"/>
    </location>
</feature>
<evidence type="ECO:0000256" key="2">
    <source>
        <dbReference type="SAM" id="Phobius"/>
    </source>
</evidence>
<dbReference type="Proteomes" id="UP001205311">
    <property type="component" value="Unassembled WGS sequence"/>
</dbReference>
<feature type="transmembrane region" description="Helical" evidence="2">
    <location>
        <begin position="47"/>
        <end position="69"/>
    </location>
</feature>
<protein>
    <recommendedName>
        <fullName evidence="5">Integral membrane protein</fullName>
    </recommendedName>
</protein>
<evidence type="ECO:0000313" key="3">
    <source>
        <dbReference type="EMBL" id="MCP2261939.1"/>
    </source>
</evidence>
<keyword evidence="2" id="KW-0812">Transmembrane</keyword>
<keyword evidence="2" id="KW-0472">Membrane</keyword>
<name>A0ABT1I2E8_STRSD</name>
<keyword evidence="4" id="KW-1185">Reference proteome</keyword>
<proteinExistence type="predicted"/>
<dbReference type="EMBL" id="JAMTCP010000052">
    <property type="protein sequence ID" value="MCP2261939.1"/>
    <property type="molecule type" value="Genomic_DNA"/>
</dbReference>
<keyword evidence="2" id="KW-1133">Transmembrane helix</keyword>
<sequence length="186" mass="19864">MDDATTGYLFFLLIGALLVLAVGRLLARSGRTVLHEVFPERDAARSVSRLIAVLFHLVTLGLLALIAIWDPSADDPTQALLAKFGVLLLALGLTYGITLVVLSRVQTRRRDQLLAEHLTAQTEAALELEEERAHAEGGARTPDGSVVRPVAEARPVVDPAAPAPRTPRSAPSPGHRTLPPDLAPPT</sequence>
<organism evidence="3 4">
    <name type="scientific">Streptoalloteichus tenebrarius (strain ATCC 17920 / DSM 40477 / JCM 4838 / CBS 697.72 / NBRC 16177 / NCIMB 11028 / NRRL B-12390 / A12253. 1 / ISP 5477)</name>
    <name type="common">Streptomyces tenebrarius</name>
    <dbReference type="NCBI Taxonomy" id="1933"/>
    <lineage>
        <taxon>Bacteria</taxon>
        <taxon>Bacillati</taxon>
        <taxon>Actinomycetota</taxon>
        <taxon>Actinomycetes</taxon>
        <taxon>Pseudonocardiales</taxon>
        <taxon>Pseudonocardiaceae</taxon>
        <taxon>Streptoalloteichus</taxon>
    </lineage>
</organism>
<dbReference type="RefSeq" id="WP_253673433.1">
    <property type="nucleotide sequence ID" value="NZ_JAMTCP010000052.1"/>
</dbReference>